<proteinExistence type="predicted"/>
<feature type="region of interest" description="Disordered" evidence="1">
    <location>
        <begin position="1"/>
        <end position="29"/>
    </location>
</feature>
<organism evidence="2 3">
    <name type="scientific">Arabidopsis thaliana x Arabidopsis arenosa</name>
    <dbReference type="NCBI Taxonomy" id="1240361"/>
    <lineage>
        <taxon>Eukaryota</taxon>
        <taxon>Viridiplantae</taxon>
        <taxon>Streptophyta</taxon>
        <taxon>Embryophyta</taxon>
        <taxon>Tracheophyta</taxon>
        <taxon>Spermatophyta</taxon>
        <taxon>Magnoliopsida</taxon>
        <taxon>eudicotyledons</taxon>
        <taxon>Gunneridae</taxon>
        <taxon>Pentapetalae</taxon>
        <taxon>rosids</taxon>
        <taxon>malvids</taxon>
        <taxon>Brassicales</taxon>
        <taxon>Brassicaceae</taxon>
        <taxon>Camelineae</taxon>
        <taxon>Arabidopsis</taxon>
    </lineage>
</organism>
<accession>A0A8T2ACI4</accession>
<dbReference type="Proteomes" id="UP000694240">
    <property type="component" value="Chromosome 9"/>
</dbReference>
<evidence type="ECO:0000313" key="2">
    <source>
        <dbReference type="EMBL" id="KAG7570798.1"/>
    </source>
</evidence>
<dbReference type="EMBL" id="JAEFBK010000009">
    <property type="protein sequence ID" value="KAG7570798.1"/>
    <property type="molecule type" value="Genomic_DNA"/>
</dbReference>
<reference evidence="2 3" key="1">
    <citation type="submission" date="2020-12" db="EMBL/GenBank/DDBJ databases">
        <title>Concerted genomic and epigenomic changes stabilize Arabidopsis allopolyploids.</title>
        <authorList>
            <person name="Chen Z."/>
        </authorList>
    </citation>
    <scope>NUCLEOTIDE SEQUENCE [LARGE SCALE GENOMIC DNA]</scope>
    <source>
        <strain evidence="2">Allo738</strain>
        <tissue evidence="2">Leaf</tissue>
    </source>
</reference>
<protein>
    <submittedName>
        <fullName evidence="2">Uncharacterized protein</fullName>
    </submittedName>
</protein>
<evidence type="ECO:0000313" key="3">
    <source>
        <dbReference type="Proteomes" id="UP000694240"/>
    </source>
</evidence>
<sequence length="44" mass="4990">MEKDKSEIEVGSDLGNNDSTTQEKKTERSLAETCRYDEINLAIK</sequence>
<dbReference type="AlphaFoldDB" id="A0A8T2ACI4"/>
<evidence type="ECO:0000256" key="1">
    <source>
        <dbReference type="SAM" id="MobiDB-lite"/>
    </source>
</evidence>
<gene>
    <name evidence="2" type="ORF">ISN45_Aa04g033410</name>
</gene>
<keyword evidence="3" id="KW-1185">Reference proteome</keyword>
<name>A0A8T2ACI4_9BRAS</name>
<feature type="non-terminal residue" evidence="2">
    <location>
        <position position="44"/>
    </location>
</feature>
<comment type="caution">
    <text evidence="2">The sequence shown here is derived from an EMBL/GenBank/DDBJ whole genome shotgun (WGS) entry which is preliminary data.</text>
</comment>